<name>A0AAW1S010_9CHLO</name>
<feature type="compositionally biased region" description="Low complexity" evidence="1">
    <location>
        <begin position="161"/>
        <end position="173"/>
    </location>
</feature>
<dbReference type="EMBL" id="JALJOU010000017">
    <property type="protein sequence ID" value="KAK9839326.1"/>
    <property type="molecule type" value="Genomic_DNA"/>
</dbReference>
<gene>
    <name evidence="3" type="ORF">WJX81_008207</name>
</gene>
<dbReference type="Proteomes" id="UP001445335">
    <property type="component" value="Unassembled WGS sequence"/>
</dbReference>
<evidence type="ECO:0000313" key="3">
    <source>
        <dbReference type="EMBL" id="KAK9839326.1"/>
    </source>
</evidence>
<keyword evidence="2" id="KW-0732">Signal</keyword>
<reference evidence="3 4" key="1">
    <citation type="journal article" date="2024" name="Nat. Commun.">
        <title>Phylogenomics reveals the evolutionary origins of lichenization in chlorophyte algae.</title>
        <authorList>
            <person name="Puginier C."/>
            <person name="Libourel C."/>
            <person name="Otte J."/>
            <person name="Skaloud P."/>
            <person name="Haon M."/>
            <person name="Grisel S."/>
            <person name="Petersen M."/>
            <person name="Berrin J.G."/>
            <person name="Delaux P.M."/>
            <person name="Dal Grande F."/>
            <person name="Keller J."/>
        </authorList>
    </citation>
    <scope>NUCLEOTIDE SEQUENCE [LARGE SCALE GENOMIC DNA]</scope>
    <source>
        <strain evidence="3 4">SAG 245.80</strain>
    </source>
</reference>
<evidence type="ECO:0000256" key="1">
    <source>
        <dbReference type="SAM" id="MobiDB-lite"/>
    </source>
</evidence>
<sequence length="385" mass="39165">MTPSCRWHLPALVLAAALLVATGSSDSGELQSLRRLLQADGLQAGDSIPEAGQKTNGTSGHGRFDGGGVGRGDGRNSTGFPGNGTVPGFNHTGDHGRFNGSGSGFNGSWPGFNHSDDFNHTWLGFNGTSLWSGTGNFSGHGGGRGRGGRGGGGHGGLDDFTPTTTLSPTTTPTVVLGDIVPTTTPSPTTTPTAVLGGLRRLREDDMSSSTDGLNGLPVLSAEIAARLADKAERMSDTATVGEEFWAAVREADWQLPPGWELPLRVTPTVGLARRSLREDKTVPEGDRFDDIPSEHFSLRRLLADAPADTKPADAPAASKDATKPAAAGAKDAAKPAAAGAKPAAAGAKPAAAGAKDAAKPAAAAAIASDATQDGIPGVHFIFEEV</sequence>
<protein>
    <submittedName>
        <fullName evidence="3">Uncharacterized protein</fullName>
    </submittedName>
</protein>
<comment type="caution">
    <text evidence="3">The sequence shown here is derived from an EMBL/GenBank/DDBJ whole genome shotgun (WGS) entry which is preliminary data.</text>
</comment>
<feature type="region of interest" description="Disordered" evidence="1">
    <location>
        <begin position="136"/>
        <end position="173"/>
    </location>
</feature>
<feature type="region of interest" description="Disordered" evidence="1">
    <location>
        <begin position="308"/>
        <end position="366"/>
    </location>
</feature>
<feature type="compositionally biased region" description="Gly residues" evidence="1">
    <location>
        <begin position="136"/>
        <end position="155"/>
    </location>
</feature>
<dbReference type="AlphaFoldDB" id="A0AAW1S010"/>
<feature type="signal peptide" evidence="2">
    <location>
        <begin position="1"/>
        <end position="23"/>
    </location>
</feature>
<accession>A0AAW1S010</accession>
<evidence type="ECO:0000256" key="2">
    <source>
        <dbReference type="SAM" id="SignalP"/>
    </source>
</evidence>
<proteinExistence type="predicted"/>
<keyword evidence="4" id="KW-1185">Reference proteome</keyword>
<feature type="region of interest" description="Disordered" evidence="1">
    <location>
        <begin position="44"/>
        <end position="102"/>
    </location>
</feature>
<feature type="chain" id="PRO_5043620868" evidence="2">
    <location>
        <begin position="24"/>
        <end position="385"/>
    </location>
</feature>
<organism evidence="3 4">
    <name type="scientific">Elliptochloris bilobata</name>
    <dbReference type="NCBI Taxonomy" id="381761"/>
    <lineage>
        <taxon>Eukaryota</taxon>
        <taxon>Viridiplantae</taxon>
        <taxon>Chlorophyta</taxon>
        <taxon>core chlorophytes</taxon>
        <taxon>Trebouxiophyceae</taxon>
        <taxon>Trebouxiophyceae incertae sedis</taxon>
        <taxon>Elliptochloris clade</taxon>
        <taxon>Elliptochloris</taxon>
    </lineage>
</organism>
<evidence type="ECO:0000313" key="4">
    <source>
        <dbReference type="Proteomes" id="UP001445335"/>
    </source>
</evidence>